<dbReference type="InterPro" id="IPR044666">
    <property type="entry name" value="Cyclophilin_A-like"/>
</dbReference>
<dbReference type="PANTHER" id="PTHR45625:SF4">
    <property type="entry name" value="PEPTIDYLPROLYL ISOMERASE DOMAIN AND WD REPEAT-CONTAINING PROTEIN 1"/>
    <property type="match status" value="1"/>
</dbReference>
<dbReference type="EMBL" id="CP051677">
    <property type="protein sequence ID" value="QJD80959.1"/>
    <property type="molecule type" value="Genomic_DNA"/>
</dbReference>
<comment type="function">
    <text evidence="3">PPIases accelerate the folding of proteins. It catalyzes the cis-trans isomerization of proline imidic peptide bonds in oligopeptides.</text>
</comment>
<keyword evidence="6" id="KW-1185">Reference proteome</keyword>
<dbReference type="InterPro" id="IPR002130">
    <property type="entry name" value="Cyclophilin-type_PPIase_dom"/>
</dbReference>
<dbReference type="RefSeq" id="WP_169552978.1">
    <property type="nucleotide sequence ID" value="NZ_CP051677.1"/>
</dbReference>
<dbReference type="Proteomes" id="UP000501128">
    <property type="component" value="Chromosome"/>
</dbReference>
<keyword evidence="1 3" id="KW-0697">Rotamase</keyword>
<evidence type="ECO:0000256" key="2">
    <source>
        <dbReference type="ARBA" id="ARBA00023235"/>
    </source>
</evidence>
<protein>
    <recommendedName>
        <fullName evidence="3">Peptidyl-prolyl cis-trans isomerase</fullName>
        <shortName evidence="3">PPIase</shortName>
        <ecNumber evidence="3">5.2.1.8</ecNumber>
    </recommendedName>
</protein>
<dbReference type="PRINTS" id="PR00153">
    <property type="entry name" value="CSAPPISMRASE"/>
</dbReference>
<evidence type="ECO:0000256" key="1">
    <source>
        <dbReference type="ARBA" id="ARBA00023110"/>
    </source>
</evidence>
<proteinExistence type="inferred from homology"/>
<dbReference type="EC" id="5.2.1.8" evidence="3"/>
<reference evidence="5 6" key="1">
    <citation type="submission" date="2020-04" db="EMBL/GenBank/DDBJ databases">
        <title>Genome sequencing of novel species.</title>
        <authorList>
            <person name="Heo J."/>
            <person name="Kim S.-J."/>
            <person name="Kim J.-S."/>
            <person name="Hong S.-B."/>
            <person name="Kwon S.-W."/>
        </authorList>
    </citation>
    <scope>NUCLEOTIDE SEQUENCE [LARGE SCALE GENOMIC DNA]</scope>
    <source>
        <strain evidence="5 6">CJU-R4</strain>
    </source>
</reference>
<dbReference type="Gene3D" id="2.40.100.10">
    <property type="entry name" value="Cyclophilin-like"/>
    <property type="match status" value="1"/>
</dbReference>
<sequence>MPYHLLLVAYLFLTNPAPKPPKTYPVGQIKTRLGEVLFWLYDETPRHKASFVKLANAAYWDTLTFNRVIPNFVAQGGCPDTPAGFADSPYLLEPEFVPTARHVYGAVGAGRDNNPGKLSAGCQLYIVQNKDGLARLDDNYTVFGQVFKGMNVIDAICNTKRDSTDTPLVPIKLDVNVLNLTAPELKKLGYTGKLN</sequence>
<dbReference type="Pfam" id="PF00160">
    <property type="entry name" value="Pro_isomerase"/>
    <property type="match status" value="1"/>
</dbReference>
<organism evidence="5 6">
    <name type="scientific">Spirosoma rhododendri</name>
    <dbReference type="NCBI Taxonomy" id="2728024"/>
    <lineage>
        <taxon>Bacteria</taxon>
        <taxon>Pseudomonadati</taxon>
        <taxon>Bacteroidota</taxon>
        <taxon>Cytophagia</taxon>
        <taxon>Cytophagales</taxon>
        <taxon>Cytophagaceae</taxon>
        <taxon>Spirosoma</taxon>
    </lineage>
</organism>
<dbReference type="InterPro" id="IPR029000">
    <property type="entry name" value="Cyclophilin-like_dom_sf"/>
</dbReference>
<dbReference type="PANTHER" id="PTHR45625">
    <property type="entry name" value="PEPTIDYL-PROLYL CIS-TRANS ISOMERASE-RELATED"/>
    <property type="match status" value="1"/>
</dbReference>
<feature type="domain" description="PPIase cyclophilin-type" evidence="4">
    <location>
        <begin position="23"/>
        <end position="173"/>
    </location>
</feature>
<name>A0A7L5DR91_9BACT</name>
<dbReference type="SUPFAM" id="SSF50891">
    <property type="entry name" value="Cyclophilin-like"/>
    <property type="match status" value="1"/>
</dbReference>
<dbReference type="AlphaFoldDB" id="A0A7L5DR91"/>
<evidence type="ECO:0000256" key="3">
    <source>
        <dbReference type="RuleBase" id="RU363019"/>
    </source>
</evidence>
<evidence type="ECO:0000313" key="5">
    <source>
        <dbReference type="EMBL" id="QJD80959.1"/>
    </source>
</evidence>
<comment type="catalytic activity">
    <reaction evidence="3">
        <text>[protein]-peptidylproline (omega=180) = [protein]-peptidylproline (omega=0)</text>
        <dbReference type="Rhea" id="RHEA:16237"/>
        <dbReference type="Rhea" id="RHEA-COMP:10747"/>
        <dbReference type="Rhea" id="RHEA-COMP:10748"/>
        <dbReference type="ChEBI" id="CHEBI:83833"/>
        <dbReference type="ChEBI" id="CHEBI:83834"/>
        <dbReference type="EC" id="5.2.1.8"/>
    </reaction>
</comment>
<dbReference type="KEGG" id="srho:HH216_22945"/>
<accession>A0A7L5DR91</accession>
<keyword evidence="2 3" id="KW-0413">Isomerase</keyword>
<gene>
    <name evidence="5" type="ORF">HH216_22945</name>
</gene>
<dbReference type="PROSITE" id="PS50072">
    <property type="entry name" value="CSA_PPIASE_2"/>
    <property type="match status" value="1"/>
</dbReference>
<comment type="similarity">
    <text evidence="3">Belongs to the cyclophilin-type PPIase family.</text>
</comment>
<evidence type="ECO:0000313" key="6">
    <source>
        <dbReference type="Proteomes" id="UP000501128"/>
    </source>
</evidence>
<evidence type="ECO:0000259" key="4">
    <source>
        <dbReference type="PROSITE" id="PS50072"/>
    </source>
</evidence>
<dbReference type="GO" id="GO:0003755">
    <property type="term" value="F:peptidyl-prolyl cis-trans isomerase activity"/>
    <property type="evidence" value="ECO:0007669"/>
    <property type="project" value="UniProtKB-UniRule"/>
</dbReference>